<feature type="domain" description="HTH marR-type" evidence="2">
    <location>
        <begin position="41"/>
        <end position="191"/>
    </location>
</feature>
<feature type="compositionally biased region" description="Polar residues" evidence="1">
    <location>
        <begin position="60"/>
        <end position="72"/>
    </location>
</feature>
<dbReference type="SUPFAM" id="SSF46785">
    <property type="entry name" value="Winged helix' DNA-binding domain"/>
    <property type="match status" value="1"/>
</dbReference>
<keyword evidence="4" id="KW-1185">Reference proteome</keyword>
<dbReference type="SMART" id="SM00347">
    <property type="entry name" value="HTH_MARR"/>
    <property type="match status" value="1"/>
</dbReference>
<sequence>MVSVDRRPSTMFRSTASAGTASPVHVHEDEDEDEIVVLLSGSGIFWAGHAADRSRGTRPGRSSCTHTTTSGGRSRPVSPPLNVSMAEYSVLSLLARAGGAGMRMSELAKRRVMSTGGFTRLADRPENRGLIERRRAAEDGRGYVAVLTAEGRTLLRKAWRQQHADLRRLFLDRLDEQDLRDLARIWSRLAPDSGDAADDGGRRSTRGR</sequence>
<dbReference type="InterPro" id="IPR011051">
    <property type="entry name" value="RmlC_Cupin_sf"/>
</dbReference>
<dbReference type="GO" id="GO:0003700">
    <property type="term" value="F:DNA-binding transcription factor activity"/>
    <property type="evidence" value="ECO:0007669"/>
    <property type="project" value="InterPro"/>
</dbReference>
<evidence type="ECO:0000313" key="3">
    <source>
        <dbReference type="EMBL" id="MBB6553511.1"/>
    </source>
</evidence>
<dbReference type="Proteomes" id="UP000565579">
    <property type="component" value="Unassembled WGS sequence"/>
</dbReference>
<keyword evidence="3" id="KW-0238">DNA-binding</keyword>
<evidence type="ECO:0000259" key="2">
    <source>
        <dbReference type="PROSITE" id="PS50995"/>
    </source>
</evidence>
<feature type="compositionally biased region" description="Polar residues" evidence="1">
    <location>
        <begin position="11"/>
        <end position="20"/>
    </location>
</feature>
<feature type="region of interest" description="Disordered" evidence="1">
    <location>
        <begin position="1"/>
        <end position="29"/>
    </location>
</feature>
<organism evidence="3 4">
    <name type="scientific">Nonomuraea rubra</name>
    <dbReference type="NCBI Taxonomy" id="46180"/>
    <lineage>
        <taxon>Bacteria</taxon>
        <taxon>Bacillati</taxon>
        <taxon>Actinomycetota</taxon>
        <taxon>Actinomycetes</taxon>
        <taxon>Streptosporangiales</taxon>
        <taxon>Streptosporangiaceae</taxon>
        <taxon>Nonomuraea</taxon>
    </lineage>
</organism>
<dbReference type="PANTHER" id="PTHR33164:SF99">
    <property type="entry name" value="MARR FAMILY REGULATORY PROTEIN"/>
    <property type="match status" value="1"/>
</dbReference>
<dbReference type="PROSITE" id="PS50995">
    <property type="entry name" value="HTH_MARR_2"/>
    <property type="match status" value="1"/>
</dbReference>
<dbReference type="GO" id="GO:0006950">
    <property type="term" value="P:response to stress"/>
    <property type="evidence" value="ECO:0007669"/>
    <property type="project" value="TreeGrafter"/>
</dbReference>
<dbReference type="EMBL" id="JACHMI010000001">
    <property type="protein sequence ID" value="MBB6553511.1"/>
    <property type="molecule type" value="Genomic_DNA"/>
</dbReference>
<accession>A0A7X0P1E6</accession>
<proteinExistence type="predicted"/>
<name>A0A7X0P1E6_9ACTN</name>
<dbReference type="InterPro" id="IPR039422">
    <property type="entry name" value="MarR/SlyA-like"/>
</dbReference>
<evidence type="ECO:0000256" key="1">
    <source>
        <dbReference type="SAM" id="MobiDB-lite"/>
    </source>
</evidence>
<reference evidence="3 4" key="1">
    <citation type="submission" date="2020-08" db="EMBL/GenBank/DDBJ databases">
        <title>Sequencing the genomes of 1000 actinobacteria strains.</title>
        <authorList>
            <person name="Klenk H.-P."/>
        </authorList>
    </citation>
    <scope>NUCLEOTIDE SEQUENCE [LARGE SCALE GENOMIC DNA]</scope>
    <source>
        <strain evidence="3 4">DSM 43768</strain>
    </source>
</reference>
<dbReference type="InterPro" id="IPR036388">
    <property type="entry name" value="WH-like_DNA-bd_sf"/>
</dbReference>
<dbReference type="Pfam" id="PF12802">
    <property type="entry name" value="MarR_2"/>
    <property type="match status" value="1"/>
</dbReference>
<feature type="region of interest" description="Disordered" evidence="1">
    <location>
        <begin position="51"/>
        <end position="80"/>
    </location>
</feature>
<dbReference type="RefSeq" id="WP_221525242.1">
    <property type="nucleotide sequence ID" value="NZ_BAAAXY010000126.1"/>
</dbReference>
<dbReference type="InterPro" id="IPR000835">
    <property type="entry name" value="HTH_MarR-typ"/>
</dbReference>
<dbReference type="PANTHER" id="PTHR33164">
    <property type="entry name" value="TRANSCRIPTIONAL REGULATOR, MARR FAMILY"/>
    <property type="match status" value="1"/>
</dbReference>
<dbReference type="GO" id="GO:0003677">
    <property type="term" value="F:DNA binding"/>
    <property type="evidence" value="ECO:0007669"/>
    <property type="project" value="UniProtKB-KW"/>
</dbReference>
<comment type="caution">
    <text evidence="3">The sequence shown here is derived from an EMBL/GenBank/DDBJ whole genome shotgun (WGS) entry which is preliminary data.</text>
</comment>
<dbReference type="SUPFAM" id="SSF51182">
    <property type="entry name" value="RmlC-like cupins"/>
    <property type="match status" value="1"/>
</dbReference>
<dbReference type="AlphaFoldDB" id="A0A7X0P1E6"/>
<dbReference type="InterPro" id="IPR036390">
    <property type="entry name" value="WH_DNA-bd_sf"/>
</dbReference>
<evidence type="ECO:0000313" key="4">
    <source>
        <dbReference type="Proteomes" id="UP000565579"/>
    </source>
</evidence>
<dbReference type="Gene3D" id="1.10.10.10">
    <property type="entry name" value="Winged helix-like DNA-binding domain superfamily/Winged helix DNA-binding domain"/>
    <property type="match status" value="1"/>
</dbReference>
<gene>
    <name evidence="3" type="ORF">HD593_008306</name>
</gene>
<protein>
    <submittedName>
        <fullName evidence="3">DNA-binding MarR family transcriptional regulator</fullName>
    </submittedName>
</protein>